<evidence type="ECO:0000313" key="1">
    <source>
        <dbReference type="EMBL" id="QGZ14180.1"/>
    </source>
</evidence>
<reference evidence="1 2" key="1">
    <citation type="submission" date="2019-10" db="EMBL/GenBank/DDBJ databases">
        <title>Complete genome sequence of bacteriophage vB_RLeM_RL2RES.</title>
        <authorList>
            <person name="Gunathilake D."/>
            <person name="Bhat S."/>
            <person name="Yost C.K."/>
            <person name="Hynes M.F."/>
        </authorList>
    </citation>
    <scope>NUCLEOTIDE SEQUENCE [LARGE SCALE GENOMIC DNA]</scope>
</reference>
<name>A0A6B9J1U3_9CAUD</name>
<protein>
    <submittedName>
        <fullName evidence="1">Baseplate tail tube initiator</fullName>
    </submittedName>
</protein>
<evidence type="ECO:0000313" key="2">
    <source>
        <dbReference type="Proteomes" id="UP000433502"/>
    </source>
</evidence>
<dbReference type="Proteomes" id="UP000433502">
    <property type="component" value="Segment"/>
</dbReference>
<sequence length="177" mass="20225">MNDDMMALLVSSGGFSRTNNFKVEISPPRLLNAYQQDLEMLSLSCAATEIPGIGIETFRIANGPSLEPEQASTSYQSDIDLLFYISKSYVERLFFGDWKNLAVDDVTRQVGFYDDYIGDLYIYPMKRSFDFEARKLIGVKLNQAYPKFIGKIQYAYGAEGEIAMLPVTFTYYNHEFF</sequence>
<gene>
    <name evidence="1" type="ORF">RL2RES_045</name>
</gene>
<proteinExistence type="predicted"/>
<accession>A0A6B9J1U3</accession>
<organism evidence="1 2">
    <name type="scientific">Rhizobium phage RL2RES</name>
    <dbReference type="NCBI Taxonomy" id="103371"/>
    <lineage>
        <taxon>Viruses</taxon>
        <taxon>Duplodnaviria</taxon>
        <taxon>Heunggongvirae</taxon>
        <taxon>Uroviricota</taxon>
        <taxon>Caudoviricetes</taxon>
        <taxon>Pootjesviridae</taxon>
        <taxon>Innesvirus</taxon>
        <taxon>Innesvirus RL2RES</taxon>
    </lineage>
</organism>
<dbReference type="EMBL" id="MN549361">
    <property type="protein sequence ID" value="QGZ14180.1"/>
    <property type="molecule type" value="Genomic_DNA"/>
</dbReference>
<keyword evidence="2" id="KW-1185">Reference proteome</keyword>